<dbReference type="InterPro" id="IPR025366">
    <property type="entry name" value="DUF4270"/>
</dbReference>
<dbReference type="EMBL" id="VIKU02000001">
    <property type="protein sequence ID" value="NHF58777.1"/>
    <property type="molecule type" value="Genomic_DNA"/>
</dbReference>
<name>A0A967ARQ8_9FLAO</name>
<dbReference type="Pfam" id="PF14092">
    <property type="entry name" value="DUF4270"/>
    <property type="match status" value="1"/>
</dbReference>
<reference evidence="3" key="2">
    <citation type="submission" date="2020-03" db="EMBL/GenBank/DDBJ databases">
        <title>Flavobacteriaceae bacterium strain TP-CH-4, a member of the family Flavobacteriaceae isolated from a deep-sea seamount.</title>
        <authorList>
            <person name="Zhang D.-C."/>
        </authorList>
    </citation>
    <scope>NUCLEOTIDE SEQUENCE</scope>
    <source>
        <strain evidence="3">TP-CH-4</strain>
    </source>
</reference>
<comment type="caution">
    <text evidence="3">The sequence shown here is derived from an EMBL/GenBank/DDBJ whole genome shotgun (WGS) entry which is preliminary data.</text>
</comment>
<dbReference type="RefSeq" id="WP_152573248.1">
    <property type="nucleotide sequence ID" value="NZ_VIKU02000001.1"/>
</dbReference>
<accession>A0A967ARQ8</accession>
<evidence type="ECO:0000313" key="4">
    <source>
        <dbReference type="Proteomes" id="UP000707206"/>
    </source>
</evidence>
<feature type="region of interest" description="Disordered" evidence="1">
    <location>
        <begin position="136"/>
        <end position="194"/>
    </location>
</feature>
<evidence type="ECO:0000256" key="1">
    <source>
        <dbReference type="SAM" id="MobiDB-lite"/>
    </source>
</evidence>
<protein>
    <submittedName>
        <fullName evidence="3">DUF4270 domain-containing protein</fullName>
    </submittedName>
</protein>
<keyword evidence="4" id="KW-1185">Reference proteome</keyword>
<feature type="signal peptide" evidence="2">
    <location>
        <begin position="1"/>
        <end position="25"/>
    </location>
</feature>
<reference evidence="3" key="1">
    <citation type="submission" date="2019-07" db="EMBL/GenBank/DDBJ databases">
        <authorList>
            <person name="De-Chao Zhang Q."/>
        </authorList>
    </citation>
    <scope>NUCLEOTIDE SEQUENCE</scope>
    <source>
        <strain evidence="3">TP-CH-4</strain>
    </source>
</reference>
<sequence>MTFLSSVKSPALVGLLLLVAFVSCDDELTTIGDRVIGSEPFFTGKKEYAVFAYNKRIEAVQTNKLPVYQLGIYDDPVYGRTEAQITSQLLLTTPNPIFGSFRPDREVADPENPAQIAENETVKEVFLYIPFLTRTATPPDTDRDGVPDSLDDEPTDGTNDSDGDNISNAEETANGTDPLDATSTEVTDENPANTFARRVDIDSIYGNREQEFTLKVQRSTFFLRDLDPATDFQDQQEYFSTQQFDPSFVSDLLYEDTQSISDREYVFRKTDDPNTDLDESLEVDRLQPGIRVELDSLFFQQNILDKEGSTELLSQTNFSEFLRGIHLSLTPNGQNDLLMLLDLARANITITYEYQRVDTNATLSDTSDDTVVTQEGTYVLNLLQISGQSVNGNAVNTFINNAYPQEILDDFGDDVEASRIYLKGGAGSYTEINLFDDDGDEVAAGIDEIRSNNWIINEANLVFYIDRATLDAMGVNNEGDDAPSREPFRLYLYNTETGLPLINFGTENTVSQDLFGSFLNYDGIIQEEDSKGIRYAVRITDHINNLVVREEDNVKLALTITPDITRLATLDAMVEGDNGLEEQNIPIASTLTPVGTILFGSNESVDEEVRLKLEIFYTEAN</sequence>
<feature type="chain" id="PRO_5036753812" evidence="2">
    <location>
        <begin position="26"/>
        <end position="621"/>
    </location>
</feature>
<feature type="compositionally biased region" description="Polar residues" evidence="1">
    <location>
        <begin position="164"/>
        <end position="193"/>
    </location>
</feature>
<feature type="compositionally biased region" description="Acidic residues" evidence="1">
    <location>
        <begin position="149"/>
        <end position="163"/>
    </location>
</feature>
<evidence type="ECO:0000313" key="3">
    <source>
        <dbReference type="EMBL" id="NHF58777.1"/>
    </source>
</evidence>
<dbReference type="AlphaFoldDB" id="A0A967ARQ8"/>
<gene>
    <name evidence="3" type="ORF">FK220_005460</name>
</gene>
<dbReference type="Proteomes" id="UP000707206">
    <property type="component" value="Unassembled WGS sequence"/>
</dbReference>
<keyword evidence="2" id="KW-0732">Signal</keyword>
<organism evidence="3 4">
    <name type="scientific">Pelagihabitans pacificus</name>
    <dbReference type="NCBI Taxonomy" id="2696054"/>
    <lineage>
        <taxon>Bacteria</taxon>
        <taxon>Pseudomonadati</taxon>
        <taxon>Bacteroidota</taxon>
        <taxon>Flavobacteriia</taxon>
        <taxon>Flavobacteriales</taxon>
        <taxon>Flavobacteriaceae</taxon>
        <taxon>Pelagihabitans</taxon>
    </lineage>
</organism>
<evidence type="ECO:0000256" key="2">
    <source>
        <dbReference type="SAM" id="SignalP"/>
    </source>
</evidence>
<proteinExistence type="predicted"/>